<evidence type="ECO:0000313" key="2">
    <source>
        <dbReference type="Proteomes" id="UP000320496"/>
    </source>
</evidence>
<keyword evidence="2" id="KW-1185">Reference proteome</keyword>
<organism evidence="1 2">
    <name type="scientific">Maioricimonas rarisocia</name>
    <dbReference type="NCBI Taxonomy" id="2528026"/>
    <lineage>
        <taxon>Bacteria</taxon>
        <taxon>Pseudomonadati</taxon>
        <taxon>Planctomycetota</taxon>
        <taxon>Planctomycetia</taxon>
        <taxon>Planctomycetales</taxon>
        <taxon>Planctomycetaceae</taxon>
        <taxon>Maioricimonas</taxon>
    </lineage>
</organism>
<dbReference type="KEGG" id="mri:Mal4_04550"/>
<accession>A0A517Z123</accession>
<name>A0A517Z123_9PLAN</name>
<gene>
    <name evidence="1" type="ORF">Mal4_04550</name>
</gene>
<proteinExistence type="predicted"/>
<dbReference type="Proteomes" id="UP000320496">
    <property type="component" value="Chromosome"/>
</dbReference>
<evidence type="ECO:0000313" key="1">
    <source>
        <dbReference type="EMBL" id="QDU36171.1"/>
    </source>
</evidence>
<protein>
    <submittedName>
        <fullName evidence="1">Uncharacterized protein</fullName>
    </submittedName>
</protein>
<dbReference type="EMBL" id="CP036275">
    <property type="protein sequence ID" value="QDU36171.1"/>
    <property type="molecule type" value="Genomic_DNA"/>
</dbReference>
<reference evidence="1 2" key="1">
    <citation type="submission" date="2019-02" db="EMBL/GenBank/DDBJ databases">
        <title>Deep-cultivation of Planctomycetes and their phenomic and genomic characterization uncovers novel biology.</title>
        <authorList>
            <person name="Wiegand S."/>
            <person name="Jogler M."/>
            <person name="Boedeker C."/>
            <person name="Pinto D."/>
            <person name="Vollmers J."/>
            <person name="Rivas-Marin E."/>
            <person name="Kohn T."/>
            <person name="Peeters S.H."/>
            <person name="Heuer A."/>
            <person name="Rast P."/>
            <person name="Oberbeckmann S."/>
            <person name="Bunk B."/>
            <person name="Jeske O."/>
            <person name="Meyerdierks A."/>
            <person name="Storesund J.E."/>
            <person name="Kallscheuer N."/>
            <person name="Luecker S."/>
            <person name="Lage O.M."/>
            <person name="Pohl T."/>
            <person name="Merkel B.J."/>
            <person name="Hornburger P."/>
            <person name="Mueller R.-W."/>
            <person name="Bruemmer F."/>
            <person name="Labrenz M."/>
            <person name="Spormann A.M."/>
            <person name="Op den Camp H."/>
            <person name="Overmann J."/>
            <person name="Amann R."/>
            <person name="Jetten M.S.M."/>
            <person name="Mascher T."/>
            <person name="Medema M.H."/>
            <person name="Devos D.P."/>
            <person name="Kaster A.-K."/>
            <person name="Ovreas L."/>
            <person name="Rohde M."/>
            <person name="Galperin M.Y."/>
            <person name="Jogler C."/>
        </authorList>
    </citation>
    <scope>NUCLEOTIDE SEQUENCE [LARGE SCALE GENOMIC DNA]</scope>
    <source>
        <strain evidence="1 2">Mal4</strain>
    </source>
</reference>
<sequence length="229" mass="25660">MLPDFLLCVGMPLATMSGMLNISSAVVPQTDVTYAAFRLAFFETRERIVLAQQVGTMGDACFGYLTEVPFLKQVPPQIQLELLLETWHKHYGAEPTPASLVDESVFYAVCETAARLAEFDPALARRYLKKGPAEQIPRVNRDLRDGLRNLQQSMPSPGDFLLISQFLDMPPDEARELKQEFRLRVAACEEMFDVLTRWNVSPAFWDHGTGLLTAREVAQSAAILGVKRP</sequence>
<dbReference type="AlphaFoldDB" id="A0A517Z123"/>